<feature type="domain" description="Sm" evidence="1">
    <location>
        <begin position="26"/>
        <end position="102"/>
    </location>
</feature>
<organism evidence="2 3">
    <name type="scientific">Aphanomyces astaci</name>
    <name type="common">Crayfish plague agent</name>
    <dbReference type="NCBI Taxonomy" id="112090"/>
    <lineage>
        <taxon>Eukaryota</taxon>
        <taxon>Sar</taxon>
        <taxon>Stramenopiles</taxon>
        <taxon>Oomycota</taxon>
        <taxon>Saprolegniomycetes</taxon>
        <taxon>Saprolegniales</taxon>
        <taxon>Verrucalvaceae</taxon>
        <taxon>Aphanomyces</taxon>
    </lineage>
</organism>
<dbReference type="InterPro" id="IPR050914">
    <property type="entry name" value="snRNP_SmB/NAA38-like"/>
</dbReference>
<protein>
    <recommendedName>
        <fullName evidence="1">Sm domain-containing protein</fullName>
    </recommendedName>
</protein>
<dbReference type="Pfam" id="PF01423">
    <property type="entry name" value="LSM"/>
    <property type="match status" value="1"/>
</dbReference>
<gene>
    <name evidence="2" type="ORF">DYB36_014193</name>
</gene>
<dbReference type="EMBL" id="QUSZ01009786">
    <property type="protein sequence ID" value="RHX98743.1"/>
    <property type="molecule type" value="Genomic_DNA"/>
</dbReference>
<dbReference type="AlphaFoldDB" id="A0A396ZXC9"/>
<dbReference type="InterPro" id="IPR034110">
    <property type="entry name" value="LSMD1_Sm"/>
</dbReference>
<sequence length="109" mass="11990">MLSTNGSVTANASVPEEAKALPKCIYDVMQLLDQVLRVEITDGRILVGLFHCLDKDKNLILTETTEYRYANNHVKQDDSPTPSVRSLGMTLIPGRHVLKVSRQAAPPSS</sequence>
<dbReference type="Gene3D" id="2.30.30.100">
    <property type="match status" value="1"/>
</dbReference>
<dbReference type="SMART" id="SM00651">
    <property type="entry name" value="Sm"/>
    <property type="match status" value="1"/>
</dbReference>
<dbReference type="SUPFAM" id="SSF50182">
    <property type="entry name" value="Sm-like ribonucleoproteins"/>
    <property type="match status" value="1"/>
</dbReference>
<reference evidence="2 3" key="1">
    <citation type="submission" date="2018-08" db="EMBL/GenBank/DDBJ databases">
        <title>Aphanomyces genome sequencing and annotation.</title>
        <authorList>
            <person name="Minardi D."/>
            <person name="Oidtmann B."/>
            <person name="Van Der Giezen M."/>
            <person name="Studholme D.J."/>
        </authorList>
    </citation>
    <scope>NUCLEOTIDE SEQUENCE [LARGE SCALE GENOMIC DNA]</scope>
    <source>
        <strain evidence="2 3">Kv</strain>
    </source>
</reference>
<evidence type="ECO:0000313" key="3">
    <source>
        <dbReference type="Proteomes" id="UP000265427"/>
    </source>
</evidence>
<evidence type="ECO:0000259" key="1">
    <source>
        <dbReference type="SMART" id="SM00651"/>
    </source>
</evidence>
<accession>A0A396ZXC9</accession>
<dbReference type="GO" id="GO:0031417">
    <property type="term" value="C:NatC complex"/>
    <property type="evidence" value="ECO:0007669"/>
    <property type="project" value="InterPro"/>
</dbReference>
<comment type="caution">
    <text evidence="2">The sequence shown here is derived from an EMBL/GenBank/DDBJ whole genome shotgun (WGS) entry which is preliminary data.</text>
</comment>
<dbReference type="PANTHER" id="PTHR10701">
    <property type="entry name" value="SMALL NUCLEAR RIBONUCLEOPROTEIN-ASSOCIATED PROTEIN B AND N"/>
    <property type="match status" value="1"/>
</dbReference>
<dbReference type="InterPro" id="IPR010920">
    <property type="entry name" value="LSM_dom_sf"/>
</dbReference>
<dbReference type="CDD" id="cd06168">
    <property type="entry name" value="LSMD1"/>
    <property type="match status" value="1"/>
</dbReference>
<dbReference type="PANTHER" id="PTHR10701:SF5">
    <property type="entry name" value="N-ALPHA-ACETYLTRANSFERASE 38, NATC AUXILIARY SUBUNIT"/>
    <property type="match status" value="1"/>
</dbReference>
<dbReference type="InterPro" id="IPR001163">
    <property type="entry name" value="Sm_dom_euk/arc"/>
</dbReference>
<dbReference type="Proteomes" id="UP000265427">
    <property type="component" value="Unassembled WGS sequence"/>
</dbReference>
<dbReference type="VEuPathDB" id="FungiDB:H257_11450"/>
<evidence type="ECO:0000313" key="2">
    <source>
        <dbReference type="EMBL" id="RHX98743.1"/>
    </source>
</evidence>
<name>A0A396ZXC9_APHAT</name>
<proteinExistence type="predicted"/>